<organism evidence="2">
    <name type="scientific">Cladocopium goreaui</name>
    <dbReference type="NCBI Taxonomy" id="2562237"/>
    <lineage>
        <taxon>Eukaryota</taxon>
        <taxon>Sar</taxon>
        <taxon>Alveolata</taxon>
        <taxon>Dinophyceae</taxon>
        <taxon>Suessiales</taxon>
        <taxon>Symbiodiniaceae</taxon>
        <taxon>Cladocopium</taxon>
    </lineage>
</organism>
<evidence type="ECO:0000256" key="1">
    <source>
        <dbReference type="SAM" id="MobiDB-lite"/>
    </source>
</evidence>
<comment type="caution">
    <text evidence="2">The sequence shown here is derived from an EMBL/GenBank/DDBJ whole genome shotgun (WGS) entry which is preliminary data.</text>
</comment>
<name>A0A9P1GA80_9DINO</name>
<dbReference type="EMBL" id="CAMXCT010003178">
    <property type="protein sequence ID" value="CAI4002877.1"/>
    <property type="molecule type" value="Genomic_DNA"/>
</dbReference>
<feature type="region of interest" description="Disordered" evidence="1">
    <location>
        <begin position="41"/>
        <end position="65"/>
    </location>
</feature>
<evidence type="ECO:0000313" key="3">
    <source>
        <dbReference type="EMBL" id="CAL4790189.1"/>
    </source>
</evidence>
<dbReference type="Proteomes" id="UP001152797">
    <property type="component" value="Unassembled WGS sequence"/>
</dbReference>
<keyword evidence="3" id="KW-0675">Receptor</keyword>
<sequence length="196" mass="21237">MSSVNVVPCVKRVISMGNPRVPPRATPGVRSVLLVRLPKGDQVSSQAPENKTKGHCKKIGASPPVMPHRRAAVGAKVKGNKGDESDLRLAEAEQLCMLQQSALDRISMDFQHLKALIERVVMLADTERRNGAEGGNFAALLHRLREIIAANHRTPCTTRELAPLPVAATSITCDDDDMELAEGEVICYGEQVPELS</sequence>
<gene>
    <name evidence="2" type="ORF">C1SCF055_LOCUS28792</name>
</gene>
<reference evidence="2" key="1">
    <citation type="submission" date="2022-10" db="EMBL/GenBank/DDBJ databases">
        <authorList>
            <person name="Chen Y."/>
            <person name="Dougan E. K."/>
            <person name="Chan C."/>
            <person name="Rhodes N."/>
            <person name="Thang M."/>
        </authorList>
    </citation>
    <scope>NUCLEOTIDE SEQUENCE</scope>
</reference>
<reference evidence="3 4" key="2">
    <citation type="submission" date="2024-05" db="EMBL/GenBank/DDBJ databases">
        <authorList>
            <person name="Chen Y."/>
            <person name="Shah S."/>
            <person name="Dougan E. K."/>
            <person name="Thang M."/>
            <person name="Chan C."/>
        </authorList>
    </citation>
    <scope>NUCLEOTIDE SEQUENCE [LARGE SCALE GENOMIC DNA]</scope>
</reference>
<dbReference type="OrthoDB" id="419631at2759"/>
<dbReference type="EMBL" id="CAMXCT020003178">
    <property type="protein sequence ID" value="CAL1156252.1"/>
    <property type="molecule type" value="Genomic_DNA"/>
</dbReference>
<proteinExistence type="predicted"/>
<keyword evidence="4" id="KW-1185">Reference proteome</keyword>
<accession>A0A9P1GA80</accession>
<dbReference type="AlphaFoldDB" id="A0A9P1GA80"/>
<evidence type="ECO:0000313" key="2">
    <source>
        <dbReference type="EMBL" id="CAI4002877.1"/>
    </source>
</evidence>
<protein>
    <submittedName>
        <fullName evidence="3">Hyaluronan mediated motility receptor</fullName>
    </submittedName>
</protein>
<evidence type="ECO:0000313" key="4">
    <source>
        <dbReference type="Proteomes" id="UP001152797"/>
    </source>
</evidence>
<dbReference type="EMBL" id="CAMXCT030003178">
    <property type="protein sequence ID" value="CAL4790189.1"/>
    <property type="molecule type" value="Genomic_DNA"/>
</dbReference>